<accession>A0ABT1MJ25</accession>
<keyword evidence="2" id="KW-0540">Nuclease</keyword>
<dbReference type="InterPro" id="IPR026444">
    <property type="entry name" value="Secre_tail"/>
</dbReference>
<evidence type="ECO:0000256" key="1">
    <source>
        <dbReference type="ARBA" id="ARBA00006429"/>
    </source>
</evidence>
<dbReference type="PANTHER" id="PTHR33607">
    <property type="entry name" value="ENDONUCLEASE-1"/>
    <property type="match status" value="1"/>
</dbReference>
<dbReference type="Pfam" id="PF04231">
    <property type="entry name" value="Endonuclease_1"/>
    <property type="match status" value="1"/>
</dbReference>
<evidence type="ECO:0000256" key="3">
    <source>
        <dbReference type="ARBA" id="ARBA00022801"/>
    </source>
</evidence>
<sequence>MKRHLLNVILFFVSLSISAQIPDGYYESAVGKADRELKTAMGKIVFRHTELTYKELWSAFDKTDLREDGKIWDMYSSLTNYTFQKNQCGNYKKEGDCYNREHSFPKSWFNDEYPMYTDLNHLYPTDGKVNGMRGNDPFGEVGSSATGSYQNFSRWGACIYPGYSGDVFEPNDIYKGDFARTYFYMVTCYEDYLYNWSSDMLDGTAYPAFTEWAMNMLLEWSREDPVSKKEIDRNNAVYKIQGNRNPFIDYPQLAEYIWGNKKGEDFDGSSSVNVEFADNLSVYVASGNVLTIVDAPEGSYLQIFDLSGRAILGQRLWDGLNELTINSSGIYIVKVKTPLRVYTTKIIIP</sequence>
<dbReference type="PANTHER" id="PTHR33607:SF2">
    <property type="entry name" value="ENDONUCLEASE-1"/>
    <property type="match status" value="1"/>
</dbReference>
<evidence type="ECO:0000256" key="4">
    <source>
        <dbReference type="SAM" id="SignalP"/>
    </source>
</evidence>
<dbReference type="RefSeq" id="WP_255027933.1">
    <property type="nucleotide sequence ID" value="NZ_JANDHW010000011.1"/>
</dbReference>
<comment type="similarity">
    <text evidence="1">Belongs to the EndA/NucM nuclease family.</text>
</comment>
<dbReference type="InterPro" id="IPR007346">
    <property type="entry name" value="Endonuclease-I"/>
</dbReference>
<feature type="signal peptide" evidence="4">
    <location>
        <begin position="1"/>
        <end position="19"/>
    </location>
</feature>
<organism evidence="5 6">
    <name type="scientific">Coprobacter tertius</name>
    <dbReference type="NCBI Taxonomy" id="2944915"/>
    <lineage>
        <taxon>Bacteria</taxon>
        <taxon>Pseudomonadati</taxon>
        <taxon>Bacteroidota</taxon>
        <taxon>Bacteroidia</taxon>
        <taxon>Bacteroidales</taxon>
        <taxon>Barnesiellaceae</taxon>
        <taxon>Coprobacter</taxon>
    </lineage>
</organism>
<reference evidence="5 6" key="1">
    <citation type="submission" date="2022-07" db="EMBL/GenBank/DDBJ databases">
        <title>Fecal culturing of patients with breast cancer.</title>
        <authorList>
            <person name="Teng N.M.Y."/>
            <person name="Kiu R."/>
            <person name="Evans R."/>
            <person name="Baker D.J."/>
            <person name="Zenner C."/>
            <person name="Robinson S.D."/>
            <person name="Hall L.J."/>
        </authorList>
    </citation>
    <scope>NUCLEOTIDE SEQUENCE [LARGE SCALE GENOMIC DNA]</scope>
    <source>
        <strain evidence="5 6">LH1063</strain>
    </source>
</reference>
<keyword evidence="6" id="KW-1185">Reference proteome</keyword>
<dbReference type="SUPFAM" id="SSF54060">
    <property type="entry name" value="His-Me finger endonucleases"/>
    <property type="match status" value="1"/>
</dbReference>
<evidence type="ECO:0000256" key="2">
    <source>
        <dbReference type="ARBA" id="ARBA00022722"/>
    </source>
</evidence>
<dbReference type="Proteomes" id="UP001205603">
    <property type="component" value="Unassembled WGS sequence"/>
</dbReference>
<keyword evidence="3" id="KW-0378">Hydrolase</keyword>
<dbReference type="NCBIfam" id="TIGR04183">
    <property type="entry name" value="Por_Secre_tail"/>
    <property type="match status" value="1"/>
</dbReference>
<gene>
    <name evidence="5" type="ORF">NMU02_10930</name>
</gene>
<dbReference type="InterPro" id="IPR044925">
    <property type="entry name" value="His-Me_finger_sf"/>
</dbReference>
<proteinExistence type="inferred from homology"/>
<comment type="caution">
    <text evidence="5">The sequence shown here is derived from an EMBL/GenBank/DDBJ whole genome shotgun (WGS) entry which is preliminary data.</text>
</comment>
<dbReference type="EMBL" id="JANDHW010000011">
    <property type="protein sequence ID" value="MCP9612607.1"/>
    <property type="molecule type" value="Genomic_DNA"/>
</dbReference>
<evidence type="ECO:0000313" key="6">
    <source>
        <dbReference type="Proteomes" id="UP001205603"/>
    </source>
</evidence>
<feature type="chain" id="PRO_5045681006" evidence="4">
    <location>
        <begin position="20"/>
        <end position="349"/>
    </location>
</feature>
<evidence type="ECO:0000313" key="5">
    <source>
        <dbReference type="EMBL" id="MCP9612607.1"/>
    </source>
</evidence>
<protein>
    <submittedName>
        <fullName evidence="5">Endonuclease</fullName>
    </submittedName>
</protein>
<name>A0ABT1MJ25_9BACT</name>
<keyword evidence="4" id="KW-0732">Signal</keyword>
<keyword evidence="5" id="KW-0255">Endonuclease</keyword>
<dbReference type="GO" id="GO:0004519">
    <property type="term" value="F:endonuclease activity"/>
    <property type="evidence" value="ECO:0007669"/>
    <property type="project" value="UniProtKB-KW"/>
</dbReference>